<proteinExistence type="predicted"/>
<keyword evidence="2" id="KW-1185">Reference proteome</keyword>
<dbReference type="EMBL" id="REGN01013839">
    <property type="protein sequence ID" value="RMZ93404.1"/>
    <property type="molecule type" value="Genomic_DNA"/>
</dbReference>
<reference evidence="1 2" key="1">
    <citation type="journal article" date="2018" name="Sci. Rep.">
        <title>Genomic signatures of local adaptation to the degree of environmental predictability in rotifers.</title>
        <authorList>
            <person name="Franch-Gras L."/>
            <person name="Hahn C."/>
            <person name="Garcia-Roger E.M."/>
            <person name="Carmona M.J."/>
            <person name="Serra M."/>
            <person name="Gomez A."/>
        </authorList>
    </citation>
    <scope>NUCLEOTIDE SEQUENCE [LARGE SCALE GENOMIC DNA]</scope>
    <source>
        <strain evidence="1">HYR1</strain>
    </source>
</reference>
<organism evidence="1 2">
    <name type="scientific">Brachionus plicatilis</name>
    <name type="common">Marine rotifer</name>
    <name type="synonym">Brachionus muelleri</name>
    <dbReference type="NCBI Taxonomy" id="10195"/>
    <lineage>
        <taxon>Eukaryota</taxon>
        <taxon>Metazoa</taxon>
        <taxon>Spiralia</taxon>
        <taxon>Gnathifera</taxon>
        <taxon>Rotifera</taxon>
        <taxon>Eurotatoria</taxon>
        <taxon>Monogononta</taxon>
        <taxon>Pseudotrocha</taxon>
        <taxon>Ploima</taxon>
        <taxon>Brachionidae</taxon>
        <taxon>Brachionus</taxon>
    </lineage>
</organism>
<evidence type="ECO:0000313" key="2">
    <source>
        <dbReference type="Proteomes" id="UP000276133"/>
    </source>
</evidence>
<comment type="caution">
    <text evidence="1">The sequence shown here is derived from an EMBL/GenBank/DDBJ whole genome shotgun (WGS) entry which is preliminary data.</text>
</comment>
<name>A0A3M7P3Z4_BRAPC</name>
<dbReference type="AlphaFoldDB" id="A0A3M7P3Z4"/>
<dbReference type="Proteomes" id="UP000276133">
    <property type="component" value="Unassembled WGS sequence"/>
</dbReference>
<sequence length="76" mass="9238">MIKFQEDHSLFKSFFQMFYVEIINFCLQPDSFAVWLKQIETGIFKKVRDLIFYKGISTKTRIEKKIEVKKPQKKKE</sequence>
<evidence type="ECO:0000313" key="1">
    <source>
        <dbReference type="EMBL" id="RMZ93404.1"/>
    </source>
</evidence>
<protein>
    <submittedName>
        <fullName evidence="1">Uncharacterized protein</fullName>
    </submittedName>
</protein>
<gene>
    <name evidence="1" type="ORF">BpHYR1_015420</name>
</gene>
<accession>A0A3M7P3Z4</accession>